<dbReference type="EMBL" id="CABM01000005">
    <property type="protein sequence ID" value="CBH95476.1"/>
    <property type="molecule type" value="Genomic_DNA"/>
</dbReference>
<organism evidence="1">
    <name type="scientific">mine drainage metagenome</name>
    <dbReference type="NCBI Taxonomy" id="410659"/>
    <lineage>
        <taxon>unclassified sequences</taxon>
        <taxon>metagenomes</taxon>
        <taxon>ecological metagenomes</taxon>
    </lineage>
</organism>
<proteinExistence type="predicted"/>
<sequence>MTGLLTEIVARGRRTWVVWLGVAKKAELFAGYKTREGALAAIAGMKQIQVRRKQAKVDARAASQADRQARQAALAEGARIYAANAALPSPLRVGDILVAELGPQRRDINGKPYSKRDLFPVWYFQVEAIGGNLGRETTMRRIADRREPLPDGSADVFSFHDDLPFPRVGVSWPVPGAFIQQAVVAQSDHAGHVSFCLGDAPPVRTAKPLPFIRIGPTRIDEGTPYCDGYPTRREMQHNPDWRKTGIVNQPPPLEPDPSIDPWGYLDAYGL</sequence>
<accession>E6PKM5</accession>
<gene>
    <name evidence="1" type="ORF">CARN2_0876</name>
</gene>
<comment type="caution">
    <text evidence="1">The sequence shown here is derived from an EMBL/GenBank/DDBJ whole genome shotgun (WGS) entry which is preliminary data.</text>
</comment>
<reference evidence="1" key="1">
    <citation type="submission" date="2009-10" db="EMBL/GenBank/DDBJ databases">
        <title>Diversity of trophic interactions inside an arsenic-rich microbial ecosystem.</title>
        <authorList>
            <person name="Bertin P.N."/>
            <person name="Heinrich-Salmeron A."/>
            <person name="Pelletier E."/>
            <person name="Goulhen-Chollet F."/>
            <person name="Arsene-Ploetze F."/>
            <person name="Gallien S."/>
            <person name="Calteau A."/>
            <person name="Vallenet D."/>
            <person name="Casiot C."/>
            <person name="Chane-Woon-Ming B."/>
            <person name="Giloteaux L."/>
            <person name="Barakat M."/>
            <person name="Bonnefoy V."/>
            <person name="Bruneel O."/>
            <person name="Chandler M."/>
            <person name="Cleiss J."/>
            <person name="Duran R."/>
            <person name="Elbaz-Poulichet F."/>
            <person name="Fonknechten N."/>
            <person name="Lauga B."/>
            <person name="Mornico D."/>
            <person name="Ortet P."/>
            <person name="Schaeffer C."/>
            <person name="Siguier P."/>
            <person name="Alexander Thil Smith A."/>
            <person name="Van Dorsselaer A."/>
            <person name="Weissenbach J."/>
            <person name="Medigue C."/>
            <person name="Le Paslier D."/>
        </authorList>
    </citation>
    <scope>NUCLEOTIDE SEQUENCE</scope>
</reference>
<name>E6PKM5_9ZZZZ</name>
<dbReference type="AlphaFoldDB" id="E6PKM5"/>
<protein>
    <submittedName>
        <fullName evidence="1">Uncharacterized protein</fullName>
    </submittedName>
</protein>
<evidence type="ECO:0000313" key="1">
    <source>
        <dbReference type="EMBL" id="CBH95476.1"/>
    </source>
</evidence>